<accession>A0ABW1U419</accession>
<sequence length="145" mass="16505">MPNTVGEYLRLTHRNSDTPTGVDEDQKIYKAALYHMSVAMKPVLTFLRELAQETTAFNEGTLKEMPLAASLTSAKSVRILESATMDVFMRPEKLIPADEAKVAHIQYRVPLERYELARAALSANTMKEVGEQTFDYFYTYECKDE</sequence>
<gene>
    <name evidence="1" type="ORF">ACFQND_24030</name>
</gene>
<dbReference type="EMBL" id="JBHSRS010000084">
    <property type="protein sequence ID" value="MFC6284305.1"/>
    <property type="molecule type" value="Genomic_DNA"/>
</dbReference>
<evidence type="ECO:0000313" key="1">
    <source>
        <dbReference type="EMBL" id="MFC6284305.1"/>
    </source>
</evidence>
<comment type="caution">
    <text evidence="1">The sequence shown here is derived from an EMBL/GenBank/DDBJ whole genome shotgun (WGS) entry which is preliminary data.</text>
</comment>
<keyword evidence="2" id="KW-1185">Reference proteome</keyword>
<dbReference type="RefSeq" id="WP_377414795.1">
    <property type="nucleotide sequence ID" value="NZ_JBHSRS010000084.1"/>
</dbReference>
<reference evidence="2" key="1">
    <citation type="journal article" date="2019" name="Int. J. Syst. Evol. Microbiol.">
        <title>The Global Catalogue of Microorganisms (GCM) 10K type strain sequencing project: providing services to taxonomists for standard genome sequencing and annotation.</title>
        <authorList>
            <consortium name="The Broad Institute Genomics Platform"/>
            <consortium name="The Broad Institute Genome Sequencing Center for Infectious Disease"/>
            <person name="Wu L."/>
            <person name="Ma J."/>
        </authorList>
    </citation>
    <scope>NUCLEOTIDE SEQUENCE [LARGE SCALE GENOMIC DNA]</scope>
    <source>
        <strain evidence="2">CCUG 39402</strain>
    </source>
</reference>
<dbReference type="Proteomes" id="UP001596270">
    <property type="component" value="Unassembled WGS sequence"/>
</dbReference>
<proteinExistence type="predicted"/>
<name>A0ABW1U419_9BURK</name>
<evidence type="ECO:0000313" key="2">
    <source>
        <dbReference type="Proteomes" id="UP001596270"/>
    </source>
</evidence>
<organism evidence="1 2">
    <name type="scientific">Polaromonas aquatica</name>
    <dbReference type="NCBI Taxonomy" id="332657"/>
    <lineage>
        <taxon>Bacteria</taxon>
        <taxon>Pseudomonadati</taxon>
        <taxon>Pseudomonadota</taxon>
        <taxon>Betaproteobacteria</taxon>
        <taxon>Burkholderiales</taxon>
        <taxon>Comamonadaceae</taxon>
        <taxon>Polaromonas</taxon>
    </lineage>
</organism>
<protein>
    <submittedName>
        <fullName evidence="1">Uncharacterized protein</fullName>
    </submittedName>
</protein>